<gene>
    <name evidence="1" type="ORF">LTS18_000193</name>
</gene>
<dbReference type="EMBL" id="JAWDJW010011371">
    <property type="protein sequence ID" value="KAK3044848.1"/>
    <property type="molecule type" value="Genomic_DNA"/>
</dbReference>
<keyword evidence="2" id="KW-1185">Reference proteome</keyword>
<dbReference type="Proteomes" id="UP001186974">
    <property type="component" value="Unassembled WGS sequence"/>
</dbReference>
<proteinExistence type="predicted"/>
<feature type="non-terminal residue" evidence="1">
    <location>
        <position position="1"/>
    </location>
</feature>
<comment type="caution">
    <text evidence="1">The sequence shown here is derived from an EMBL/GenBank/DDBJ whole genome shotgun (WGS) entry which is preliminary data.</text>
</comment>
<organism evidence="1 2">
    <name type="scientific">Coniosporium uncinatum</name>
    <dbReference type="NCBI Taxonomy" id="93489"/>
    <lineage>
        <taxon>Eukaryota</taxon>
        <taxon>Fungi</taxon>
        <taxon>Dikarya</taxon>
        <taxon>Ascomycota</taxon>
        <taxon>Pezizomycotina</taxon>
        <taxon>Dothideomycetes</taxon>
        <taxon>Dothideomycetes incertae sedis</taxon>
        <taxon>Coniosporium</taxon>
    </lineage>
</organism>
<protein>
    <submittedName>
        <fullName evidence="1">Uncharacterized protein</fullName>
    </submittedName>
</protein>
<evidence type="ECO:0000313" key="1">
    <source>
        <dbReference type="EMBL" id="KAK3044848.1"/>
    </source>
</evidence>
<reference evidence="1" key="1">
    <citation type="submission" date="2024-09" db="EMBL/GenBank/DDBJ databases">
        <title>Black Yeasts Isolated from many extreme environments.</title>
        <authorList>
            <person name="Coleine C."/>
            <person name="Stajich J.E."/>
            <person name="Selbmann L."/>
        </authorList>
    </citation>
    <scope>NUCLEOTIDE SEQUENCE</scope>
    <source>
        <strain evidence="1">CCFEE 5737</strain>
    </source>
</reference>
<evidence type="ECO:0000313" key="2">
    <source>
        <dbReference type="Proteomes" id="UP001186974"/>
    </source>
</evidence>
<sequence length="83" mass="9002">NPGRAAIPEQWRSSSSPVKVLSPPPLPRGGKGAEIVDLGDEDEVMSVEGRENVPPLPSMMTPTKRREGVGAGRESFEWPEDCF</sequence>
<accession>A0ACC3CV48</accession>
<name>A0ACC3CV48_9PEZI</name>